<evidence type="ECO:0000313" key="7">
    <source>
        <dbReference type="EMBL" id="VEB62780.1"/>
    </source>
</evidence>
<comment type="similarity">
    <text evidence="1">Belongs to the carbon-nitrogen hydrolase superfamily. NIT1/NIT2 family.</text>
</comment>
<dbReference type="GO" id="GO:0050152">
    <property type="term" value="F:omega-amidase activity"/>
    <property type="evidence" value="ECO:0007669"/>
    <property type="project" value="UniProtKB-EC"/>
</dbReference>
<dbReference type="FunFam" id="3.60.110.10:FF:000004">
    <property type="entry name" value="Carbon-nitrogen hydrolase"/>
    <property type="match status" value="1"/>
</dbReference>
<dbReference type="Proteomes" id="UP000269208">
    <property type="component" value="Chromosome"/>
</dbReference>
<dbReference type="GO" id="GO:0106008">
    <property type="term" value="F:2-oxoglutaramate amidase activity"/>
    <property type="evidence" value="ECO:0007669"/>
    <property type="project" value="TreeGrafter"/>
</dbReference>
<name>A0A447U9C1_SALET</name>
<feature type="domain" description="CN hydrolase" evidence="6">
    <location>
        <begin position="4"/>
        <end position="234"/>
    </location>
</feature>
<sequence length="288" mass="32587">MSGLKITLLQQPLVWMDGPANLRHFDRQLELVSGRDVIVLPEMFTTGFAMEAANNSLSQDSVITWMQAKARQTDALIAGSAALQTERGAVNRFLLVEPEGKVHLYDKRHLFRMADEHQHYAAGDKRIIVQWRGWRILPLICYDLRFPIWSRNRNDYDLALYVANWPAPRSLHWQTLLTARAIENQAYVAGCNRVGTDGNGLHYRGDSRIINPQGDIIATAEPHQATRIDADLSLVALQDYREKISSLARCRSIHLVSNLPLTAAGLFHSVTLRKTNSRGVMWQATYSD</sequence>
<dbReference type="InterPro" id="IPR052737">
    <property type="entry name" value="Omega-amidase_YafV"/>
</dbReference>
<dbReference type="EC" id="3.5.1.3" evidence="3"/>
<dbReference type="Pfam" id="PF00795">
    <property type="entry name" value="CN_hydrolase"/>
    <property type="match status" value="1"/>
</dbReference>
<protein>
    <recommendedName>
        <fullName evidence="5">Omega-amidase YafV</fullName>
        <ecNumber evidence="3">3.5.1.3</ecNumber>
    </recommendedName>
</protein>
<dbReference type="PANTHER" id="PTHR47799:SF1">
    <property type="entry name" value="OMEGA-AMIDASE YAFV"/>
    <property type="match status" value="1"/>
</dbReference>
<dbReference type="InterPro" id="IPR001110">
    <property type="entry name" value="UPF0012_CS"/>
</dbReference>
<evidence type="ECO:0000256" key="3">
    <source>
        <dbReference type="ARBA" id="ARBA00039118"/>
    </source>
</evidence>
<dbReference type="PANTHER" id="PTHR47799">
    <property type="entry name" value="OMEGA-AMIDASE YAFV"/>
    <property type="match status" value="1"/>
</dbReference>
<accession>A0A447U9C1</accession>
<dbReference type="AlphaFoldDB" id="A0A447U9C1"/>
<dbReference type="InterPro" id="IPR036526">
    <property type="entry name" value="C-N_Hydrolase_sf"/>
</dbReference>
<dbReference type="SUPFAM" id="SSF56317">
    <property type="entry name" value="Carbon-nitrogen hydrolase"/>
    <property type="match status" value="1"/>
</dbReference>
<evidence type="ECO:0000256" key="2">
    <source>
        <dbReference type="ARBA" id="ARBA00022801"/>
    </source>
</evidence>
<dbReference type="InterPro" id="IPR003010">
    <property type="entry name" value="C-N_Hydrolase"/>
</dbReference>
<dbReference type="CDD" id="cd07575">
    <property type="entry name" value="Xc-1258_like"/>
    <property type="match status" value="1"/>
</dbReference>
<dbReference type="PROSITE" id="PS01227">
    <property type="entry name" value="UPF0012"/>
    <property type="match status" value="1"/>
</dbReference>
<evidence type="ECO:0000256" key="1">
    <source>
        <dbReference type="ARBA" id="ARBA00010613"/>
    </source>
</evidence>
<dbReference type="NCBIfam" id="NF007757">
    <property type="entry name" value="PRK10438.1"/>
    <property type="match status" value="1"/>
</dbReference>
<evidence type="ECO:0000259" key="6">
    <source>
        <dbReference type="PROSITE" id="PS50263"/>
    </source>
</evidence>
<organism evidence="7 8">
    <name type="scientific">Salmonella enterica I</name>
    <dbReference type="NCBI Taxonomy" id="59201"/>
    <lineage>
        <taxon>Bacteria</taxon>
        <taxon>Pseudomonadati</taxon>
        <taxon>Pseudomonadota</taxon>
        <taxon>Gammaproteobacteria</taxon>
        <taxon>Enterobacterales</taxon>
        <taxon>Enterobacteriaceae</taxon>
        <taxon>Salmonella</taxon>
    </lineage>
</organism>
<dbReference type="PROSITE" id="PS50263">
    <property type="entry name" value="CN_HYDROLASE"/>
    <property type="match status" value="1"/>
</dbReference>
<comment type="catalytic activity">
    <reaction evidence="4">
        <text>a monoamide of a dicarboxylate + H2O = a dicarboxylate + NH4(+)</text>
        <dbReference type="Rhea" id="RHEA:11716"/>
        <dbReference type="ChEBI" id="CHEBI:15377"/>
        <dbReference type="ChEBI" id="CHEBI:28938"/>
        <dbReference type="ChEBI" id="CHEBI:28965"/>
        <dbReference type="ChEBI" id="CHEBI:77450"/>
        <dbReference type="EC" id="3.5.1.3"/>
    </reaction>
</comment>
<proteinExistence type="inferred from homology"/>
<evidence type="ECO:0000313" key="8">
    <source>
        <dbReference type="Proteomes" id="UP000269208"/>
    </source>
</evidence>
<evidence type="ECO:0000256" key="4">
    <source>
        <dbReference type="ARBA" id="ARBA00052904"/>
    </source>
</evidence>
<gene>
    <name evidence="7" type="primary">ramA_2</name>
    <name evidence="7" type="ORF">NCTC6754_08181</name>
</gene>
<evidence type="ECO:0000256" key="5">
    <source>
        <dbReference type="ARBA" id="ARBA00072139"/>
    </source>
</evidence>
<dbReference type="Gene3D" id="3.60.110.10">
    <property type="entry name" value="Carbon-nitrogen hydrolase"/>
    <property type="match status" value="1"/>
</dbReference>
<keyword evidence="2 7" id="KW-0378">Hydrolase</keyword>
<dbReference type="EMBL" id="LR134190">
    <property type="protein sequence ID" value="VEB62780.1"/>
    <property type="molecule type" value="Genomic_DNA"/>
</dbReference>
<reference evidence="7 8" key="1">
    <citation type="submission" date="2018-12" db="EMBL/GenBank/DDBJ databases">
        <authorList>
            <consortium name="Pathogen Informatics"/>
        </authorList>
    </citation>
    <scope>NUCLEOTIDE SEQUENCE [LARGE SCALE GENOMIC DNA]</scope>
    <source>
        <strain evidence="7 8">NCTC6754</strain>
    </source>
</reference>